<proteinExistence type="predicted"/>
<dbReference type="EMBL" id="BARV01034429">
    <property type="protein sequence ID" value="GAI58711.1"/>
    <property type="molecule type" value="Genomic_DNA"/>
</dbReference>
<organism evidence="2">
    <name type="scientific">marine sediment metagenome</name>
    <dbReference type="NCBI Taxonomy" id="412755"/>
    <lineage>
        <taxon>unclassified sequences</taxon>
        <taxon>metagenomes</taxon>
        <taxon>ecological metagenomes</taxon>
    </lineage>
</organism>
<accession>X1QV80</accession>
<evidence type="ECO:0000256" key="1">
    <source>
        <dbReference type="SAM" id="Phobius"/>
    </source>
</evidence>
<protein>
    <submittedName>
        <fullName evidence="2">Uncharacterized protein</fullName>
    </submittedName>
</protein>
<keyword evidence="1" id="KW-0472">Membrane</keyword>
<keyword evidence="1" id="KW-1133">Transmembrane helix</keyword>
<gene>
    <name evidence="2" type="ORF">S06H3_53924</name>
</gene>
<feature type="non-terminal residue" evidence="2">
    <location>
        <position position="1"/>
    </location>
</feature>
<comment type="caution">
    <text evidence="2">The sequence shown here is derived from an EMBL/GenBank/DDBJ whole genome shotgun (WGS) entry which is preliminary data.</text>
</comment>
<feature type="transmembrane region" description="Helical" evidence="1">
    <location>
        <begin position="37"/>
        <end position="62"/>
    </location>
</feature>
<reference evidence="2" key="1">
    <citation type="journal article" date="2014" name="Front. Microbiol.">
        <title>High frequency of phylogenetically diverse reductive dehalogenase-homologous genes in deep subseafloor sedimentary metagenomes.</title>
        <authorList>
            <person name="Kawai M."/>
            <person name="Futagami T."/>
            <person name="Toyoda A."/>
            <person name="Takaki Y."/>
            <person name="Nishi S."/>
            <person name="Hori S."/>
            <person name="Arai W."/>
            <person name="Tsubouchi T."/>
            <person name="Morono Y."/>
            <person name="Uchiyama I."/>
            <person name="Ito T."/>
            <person name="Fujiyama A."/>
            <person name="Inagaki F."/>
            <person name="Takami H."/>
        </authorList>
    </citation>
    <scope>NUCLEOTIDE SEQUENCE</scope>
    <source>
        <strain evidence="2">Expedition CK06-06</strain>
    </source>
</reference>
<name>X1QV80_9ZZZZ</name>
<sequence>TNPQSMLWLLPLVAAIAAAYKATKLPTITAGVFLKEVAILFGSIVAFVIITALVLYALAWLITV</sequence>
<keyword evidence="1" id="KW-0812">Transmembrane</keyword>
<evidence type="ECO:0000313" key="2">
    <source>
        <dbReference type="EMBL" id="GAI58711.1"/>
    </source>
</evidence>
<dbReference type="AlphaFoldDB" id="X1QV80"/>